<evidence type="ECO:0000256" key="1">
    <source>
        <dbReference type="SAM" id="Phobius"/>
    </source>
</evidence>
<reference evidence="2" key="1">
    <citation type="submission" date="2023-08" db="EMBL/GenBank/DDBJ databases">
        <title>Complete genome sequence of Sinorhizobium chiapanecum ITTG S70 isolated from Acaciella angustissima nodules in Chiapas-Mexico.</title>
        <authorList>
            <person name="Rincon-Rosales R."/>
            <person name="Rogel M.A."/>
            <person name="Rincon-Medina C.I."/>
            <person name="Guerrero G."/>
            <person name="Manzano-Gomez L.A."/>
            <person name="Lopez-Lopez A."/>
            <person name="Rincon Molina F.A."/>
            <person name="Martinez-Romero E."/>
        </authorList>
    </citation>
    <scope>NUCLEOTIDE SEQUENCE</scope>
    <source>
        <strain evidence="2">ITTG S70</strain>
        <plasmid evidence="2">pSchITTGS70d</plasmid>
    </source>
</reference>
<organism evidence="2 3">
    <name type="scientific">Sinorhizobium chiapasense</name>
    <dbReference type="NCBI Taxonomy" id="501572"/>
    <lineage>
        <taxon>Bacteria</taxon>
        <taxon>Pseudomonadati</taxon>
        <taxon>Pseudomonadota</taxon>
        <taxon>Alphaproteobacteria</taxon>
        <taxon>Hyphomicrobiales</taxon>
        <taxon>Rhizobiaceae</taxon>
        <taxon>Sinorhizobium/Ensifer group</taxon>
        <taxon>Sinorhizobium</taxon>
    </lineage>
</organism>
<proteinExistence type="predicted"/>
<evidence type="ECO:0000313" key="2">
    <source>
        <dbReference type="EMBL" id="WVT07890.1"/>
    </source>
</evidence>
<evidence type="ECO:0008006" key="4">
    <source>
        <dbReference type="Google" id="ProtNLM"/>
    </source>
</evidence>
<keyword evidence="1" id="KW-0472">Membrane</keyword>
<sequence>MTDIVGMDANVSSRIDLTRIVLVSGIVFVHILFDPQTSPFLSAYGFLDWLRVLFWTLWNRSGLTYDPLFYFAMPILVIAILVASHDLMRRLAPDLLSALTGSRAGTGRMALPAQAGGHASYSPQQR</sequence>
<feature type="transmembrane region" description="Helical" evidence="1">
    <location>
        <begin position="17"/>
        <end position="33"/>
    </location>
</feature>
<dbReference type="Proteomes" id="UP001432360">
    <property type="component" value="Plasmid pSchITTGS70d"/>
</dbReference>
<evidence type="ECO:0000313" key="3">
    <source>
        <dbReference type="Proteomes" id="UP001432360"/>
    </source>
</evidence>
<accession>A0ABZ2BMM2</accession>
<dbReference type="RefSeq" id="WP_331376898.1">
    <property type="nucleotide sequence ID" value="NZ_CP133152.1"/>
</dbReference>
<feature type="transmembrane region" description="Helical" evidence="1">
    <location>
        <begin position="70"/>
        <end position="88"/>
    </location>
</feature>
<keyword evidence="3" id="KW-1185">Reference proteome</keyword>
<dbReference type="EMBL" id="CP133152">
    <property type="protein sequence ID" value="WVT07890.1"/>
    <property type="molecule type" value="Genomic_DNA"/>
</dbReference>
<keyword evidence="1" id="KW-0812">Transmembrane</keyword>
<protein>
    <recommendedName>
        <fullName evidence="4">Acyltransferase 3 domain-containing protein</fullName>
    </recommendedName>
</protein>
<name>A0ABZ2BMM2_9HYPH</name>
<gene>
    <name evidence="2" type="ORF">RB548_27400</name>
</gene>
<keyword evidence="2" id="KW-0614">Plasmid</keyword>
<keyword evidence="1" id="KW-1133">Transmembrane helix</keyword>
<geneLocation type="plasmid" evidence="2 3">
    <name>pSchITTGS70d</name>
</geneLocation>